<evidence type="ECO:0000256" key="5">
    <source>
        <dbReference type="ARBA" id="ARBA00022741"/>
    </source>
</evidence>
<feature type="compositionally biased region" description="Low complexity" evidence="8">
    <location>
        <begin position="30"/>
        <end position="51"/>
    </location>
</feature>
<name>A0ABY4TYF1_9SPHN</name>
<evidence type="ECO:0000256" key="1">
    <source>
        <dbReference type="ARBA" id="ARBA00000085"/>
    </source>
</evidence>
<feature type="region of interest" description="Disordered" evidence="8">
    <location>
        <begin position="30"/>
        <end position="55"/>
    </location>
</feature>
<evidence type="ECO:0000259" key="9">
    <source>
        <dbReference type="SMART" id="SM00911"/>
    </source>
</evidence>
<evidence type="ECO:0000256" key="7">
    <source>
        <dbReference type="ARBA" id="ARBA00022840"/>
    </source>
</evidence>
<dbReference type="InterPro" id="IPR036890">
    <property type="entry name" value="HATPase_C_sf"/>
</dbReference>
<dbReference type="PANTHER" id="PTHR41523">
    <property type="entry name" value="TWO-COMPONENT SYSTEM SENSOR PROTEIN"/>
    <property type="match status" value="1"/>
</dbReference>
<dbReference type="Pfam" id="PF07536">
    <property type="entry name" value="HWE_HK"/>
    <property type="match status" value="1"/>
</dbReference>
<sequence length="427" mass="45687">MDIHEIAGWTATDTARGASPVVIAQQVETPAESPAQPLAAPSAQQPSGALPDHLPGTPGVVPVAVSFAADGTARVDVAAESLLIEQEPVVSAILADQGQPAIALAELALPLCLVDRAGAILWANAPFWLLAPGAEGIARAGTMLAALIDPVDRHRLTLPVTQPVELRFADAGGPGRRHELRLAGRPAIAADGGRATSLLAAIDVEDRRAESDFDAVLRQELGHRLRNIVTLMAALTTDTLGRHPDAAGVARLLDRLRSLQTAGYVGNEVLAADCSVARIGRRILDRFHDPADRRVLIEGDDVAVTRRWGNTLALILHELATNCVKHGALSVRAGMVTLRWCRIAEPDRTMLHVEWREIGGPLVREPAARGQGLDFIDRVLSTSKGAHAAFRFAPTGFVCQLDLPIEHHRRSRHIVAEPRLHAQPHQA</sequence>
<dbReference type="Gene3D" id="3.30.565.10">
    <property type="entry name" value="Histidine kinase-like ATPase, C-terminal domain"/>
    <property type="match status" value="1"/>
</dbReference>
<dbReference type="SMART" id="SM00911">
    <property type="entry name" value="HWE_HK"/>
    <property type="match status" value="1"/>
</dbReference>
<keyword evidence="3" id="KW-0597">Phosphoprotein</keyword>
<feature type="domain" description="Signal transduction histidine kinase HWE region" evidence="9">
    <location>
        <begin position="220"/>
        <end position="301"/>
    </location>
</feature>
<dbReference type="RefSeq" id="WP_250751915.1">
    <property type="nucleotide sequence ID" value="NZ_CP098401.1"/>
</dbReference>
<keyword evidence="5" id="KW-0547">Nucleotide-binding</keyword>
<keyword evidence="11" id="KW-1185">Reference proteome</keyword>
<accession>A0ABY4TYF1</accession>
<keyword evidence="4" id="KW-0808">Transferase</keyword>
<dbReference type="PANTHER" id="PTHR41523:SF7">
    <property type="entry name" value="HISTIDINE KINASE"/>
    <property type="match status" value="1"/>
</dbReference>
<organism evidence="10 11">
    <name type="scientific">Sphingomonas donggukensis</name>
    <dbReference type="NCBI Taxonomy" id="2949093"/>
    <lineage>
        <taxon>Bacteria</taxon>
        <taxon>Pseudomonadati</taxon>
        <taxon>Pseudomonadota</taxon>
        <taxon>Alphaproteobacteria</taxon>
        <taxon>Sphingomonadales</taxon>
        <taxon>Sphingomonadaceae</taxon>
        <taxon>Sphingomonas</taxon>
    </lineage>
</organism>
<evidence type="ECO:0000256" key="3">
    <source>
        <dbReference type="ARBA" id="ARBA00022553"/>
    </source>
</evidence>
<protein>
    <recommendedName>
        <fullName evidence="2">histidine kinase</fullName>
        <ecNumber evidence="2">2.7.13.3</ecNumber>
    </recommendedName>
</protein>
<evidence type="ECO:0000256" key="4">
    <source>
        <dbReference type="ARBA" id="ARBA00022679"/>
    </source>
</evidence>
<dbReference type="EMBL" id="CP098401">
    <property type="protein sequence ID" value="URW75576.1"/>
    <property type="molecule type" value="Genomic_DNA"/>
</dbReference>
<evidence type="ECO:0000313" key="11">
    <source>
        <dbReference type="Proteomes" id="UP001055580"/>
    </source>
</evidence>
<gene>
    <name evidence="10" type="ORF">M9980_13790</name>
</gene>
<reference evidence="10" key="1">
    <citation type="submission" date="2022-05" db="EMBL/GenBank/DDBJ databases">
        <title>Sphingomonas sp. strain RMG20 Genome sequencing and assembly.</title>
        <authorList>
            <person name="Kim I."/>
        </authorList>
    </citation>
    <scope>NUCLEOTIDE SEQUENCE</scope>
    <source>
        <strain evidence="10">RMG20</strain>
    </source>
</reference>
<proteinExistence type="predicted"/>
<dbReference type="InterPro" id="IPR011102">
    <property type="entry name" value="Sig_transdc_His_kinase_HWE"/>
</dbReference>
<evidence type="ECO:0000256" key="2">
    <source>
        <dbReference type="ARBA" id="ARBA00012438"/>
    </source>
</evidence>
<evidence type="ECO:0000256" key="6">
    <source>
        <dbReference type="ARBA" id="ARBA00022777"/>
    </source>
</evidence>
<evidence type="ECO:0000313" key="10">
    <source>
        <dbReference type="EMBL" id="URW75576.1"/>
    </source>
</evidence>
<comment type="catalytic activity">
    <reaction evidence="1">
        <text>ATP + protein L-histidine = ADP + protein N-phospho-L-histidine.</text>
        <dbReference type="EC" id="2.7.13.3"/>
    </reaction>
</comment>
<evidence type="ECO:0000256" key="8">
    <source>
        <dbReference type="SAM" id="MobiDB-lite"/>
    </source>
</evidence>
<keyword evidence="7" id="KW-0067">ATP-binding</keyword>
<keyword evidence="6 10" id="KW-0418">Kinase</keyword>
<dbReference type="EC" id="2.7.13.3" evidence="2"/>
<dbReference type="GO" id="GO:0016301">
    <property type="term" value="F:kinase activity"/>
    <property type="evidence" value="ECO:0007669"/>
    <property type="project" value="UniProtKB-KW"/>
</dbReference>
<dbReference type="Proteomes" id="UP001055580">
    <property type="component" value="Chromosome"/>
</dbReference>